<dbReference type="InterPro" id="IPR015947">
    <property type="entry name" value="PUA-like_sf"/>
</dbReference>
<evidence type="ECO:0000313" key="3">
    <source>
        <dbReference type="Proteomes" id="UP001500782"/>
    </source>
</evidence>
<dbReference type="Proteomes" id="UP001500782">
    <property type="component" value="Unassembled WGS sequence"/>
</dbReference>
<accession>A0ABN0WHP7</accession>
<dbReference type="PIRSF" id="PIRSF016134">
    <property type="entry name" value="UCP016134"/>
    <property type="match status" value="1"/>
</dbReference>
<dbReference type="Pfam" id="PF04266">
    <property type="entry name" value="ASCH"/>
    <property type="match status" value="1"/>
</dbReference>
<dbReference type="SMART" id="SM01022">
    <property type="entry name" value="ASCH"/>
    <property type="match status" value="1"/>
</dbReference>
<reference evidence="2 3" key="1">
    <citation type="journal article" date="2019" name="Int. J. Syst. Evol. Microbiol.">
        <title>The Global Catalogue of Microorganisms (GCM) 10K type strain sequencing project: providing services to taxonomists for standard genome sequencing and annotation.</title>
        <authorList>
            <consortium name="The Broad Institute Genomics Platform"/>
            <consortium name="The Broad Institute Genome Sequencing Center for Infectious Disease"/>
            <person name="Wu L."/>
            <person name="Ma J."/>
        </authorList>
    </citation>
    <scope>NUCLEOTIDE SEQUENCE [LARGE SCALE GENOMIC DNA]</scope>
    <source>
        <strain evidence="2 3">JCM 9731</strain>
    </source>
</reference>
<sequence>MLHKMGLYGEYFQSIKDGKKKVEVRLNDEKRRQIKVGDFIEFIKVPEQDESLKVRVMELRIYDTFKEMYEDIPFEAFDCEGWSMEEMVEGTYQIYTREQEKQWGTLAIIISHMD</sequence>
<dbReference type="EMBL" id="BAAADJ010000053">
    <property type="protein sequence ID" value="GAA0337898.1"/>
    <property type="molecule type" value="Genomic_DNA"/>
</dbReference>
<dbReference type="CDD" id="cd06555">
    <property type="entry name" value="ASCH_PF0470_like"/>
    <property type="match status" value="1"/>
</dbReference>
<dbReference type="SUPFAM" id="SSF88697">
    <property type="entry name" value="PUA domain-like"/>
    <property type="match status" value="1"/>
</dbReference>
<dbReference type="Gene3D" id="2.30.130.30">
    <property type="entry name" value="Hypothetical protein"/>
    <property type="match status" value="1"/>
</dbReference>
<proteinExistence type="predicted"/>
<keyword evidence="3" id="KW-1185">Reference proteome</keyword>
<evidence type="ECO:0000259" key="1">
    <source>
        <dbReference type="SMART" id="SM01022"/>
    </source>
</evidence>
<evidence type="ECO:0000313" key="2">
    <source>
        <dbReference type="EMBL" id="GAA0337898.1"/>
    </source>
</evidence>
<protein>
    <submittedName>
        <fullName evidence="2">ASCH domain-containing protein</fullName>
    </submittedName>
</protein>
<dbReference type="InterPro" id="IPR007374">
    <property type="entry name" value="ASCH_domain"/>
</dbReference>
<comment type="caution">
    <text evidence="2">The sequence shown here is derived from an EMBL/GenBank/DDBJ whole genome shotgun (WGS) entry which is preliminary data.</text>
</comment>
<gene>
    <name evidence="2" type="ORF">GCM10008967_30220</name>
</gene>
<feature type="domain" description="ASCH" evidence="1">
    <location>
        <begin position="5"/>
        <end position="114"/>
    </location>
</feature>
<dbReference type="RefSeq" id="WP_343800569.1">
    <property type="nucleotide sequence ID" value="NZ_BAAADJ010000053.1"/>
</dbReference>
<name>A0ABN0WHP7_9BACI</name>
<organism evidence="2 3">
    <name type="scientific">Bacillus carboniphilus</name>
    <dbReference type="NCBI Taxonomy" id="86663"/>
    <lineage>
        <taxon>Bacteria</taxon>
        <taxon>Bacillati</taxon>
        <taxon>Bacillota</taxon>
        <taxon>Bacilli</taxon>
        <taxon>Bacillales</taxon>
        <taxon>Bacillaceae</taxon>
        <taxon>Bacillus</taxon>
    </lineage>
</organism>
<dbReference type="InterPro" id="IPR016645">
    <property type="entry name" value="UCP016134"/>
</dbReference>